<dbReference type="CDD" id="cd07304">
    <property type="entry name" value="Chorismate_synthase"/>
    <property type="match status" value="1"/>
</dbReference>
<feature type="binding site" evidence="11">
    <location>
        <begin position="317"/>
        <end position="321"/>
    </location>
    <ligand>
        <name>FMN</name>
        <dbReference type="ChEBI" id="CHEBI:58210"/>
    </ligand>
</feature>
<dbReference type="PANTHER" id="PTHR21085">
    <property type="entry name" value="CHORISMATE SYNTHASE"/>
    <property type="match status" value="1"/>
</dbReference>
<reference evidence="14" key="1">
    <citation type="submission" date="2016-06" db="EMBL/GenBank/DDBJ databases">
        <authorList>
            <person name="Sutton G."/>
            <person name="Brinkac L."/>
            <person name="Sanka R."/>
            <person name="Adams M."/>
            <person name="Lau E."/>
            <person name="Mehaffy C."/>
            <person name="Tameris M."/>
            <person name="Hatherill M."/>
            <person name="Hanekom W."/>
            <person name="Mahomed H."/>
            <person name="Mcshane H."/>
        </authorList>
    </citation>
    <scope>NUCLEOTIDE SEQUENCE [LARGE SCALE GENOMIC DNA]</scope>
    <source>
        <strain evidence="14">852014-51077_SCH5608930-a</strain>
    </source>
</reference>
<dbReference type="Pfam" id="PF01264">
    <property type="entry name" value="Chorismate_synt"/>
    <property type="match status" value="1"/>
</dbReference>
<keyword evidence="10 11" id="KW-0456">Lyase</keyword>
<dbReference type="GO" id="GO:0008652">
    <property type="term" value="P:amino acid biosynthetic process"/>
    <property type="evidence" value="ECO:0007669"/>
    <property type="project" value="UniProtKB-KW"/>
</dbReference>
<keyword evidence="7 11" id="KW-0274">FAD</keyword>
<name>A0A1A2E212_MYCSD</name>
<evidence type="ECO:0000256" key="8">
    <source>
        <dbReference type="ARBA" id="ARBA00022857"/>
    </source>
</evidence>
<dbReference type="GO" id="GO:0005829">
    <property type="term" value="C:cytosol"/>
    <property type="evidence" value="ECO:0007669"/>
    <property type="project" value="TreeGrafter"/>
</dbReference>
<organism evidence="13 14">
    <name type="scientific">Mycolicibacter sinensis (strain JDM601)</name>
    <name type="common">Mycobacterium sinense</name>
    <dbReference type="NCBI Taxonomy" id="875328"/>
    <lineage>
        <taxon>Bacteria</taxon>
        <taxon>Bacillati</taxon>
        <taxon>Actinomycetota</taxon>
        <taxon>Actinomycetes</taxon>
        <taxon>Mycobacteriales</taxon>
        <taxon>Mycobacteriaceae</taxon>
        <taxon>Mycolicibacter</taxon>
    </lineage>
</organism>
<dbReference type="OrthoDB" id="9771806at2"/>
<comment type="catalytic activity">
    <reaction evidence="11 12">
        <text>5-O-(1-carboxyvinyl)-3-phosphoshikimate = chorismate + phosphate</text>
        <dbReference type="Rhea" id="RHEA:21020"/>
        <dbReference type="ChEBI" id="CHEBI:29748"/>
        <dbReference type="ChEBI" id="CHEBI:43474"/>
        <dbReference type="ChEBI" id="CHEBI:57701"/>
        <dbReference type="EC" id="4.2.3.5"/>
    </reaction>
</comment>
<dbReference type="EMBL" id="LZIN01000068">
    <property type="protein sequence ID" value="OBG04561.1"/>
    <property type="molecule type" value="Genomic_DNA"/>
</dbReference>
<dbReference type="UniPathway" id="UPA00053">
    <property type="reaction ID" value="UER00090"/>
</dbReference>
<dbReference type="HAMAP" id="MF_00300">
    <property type="entry name" value="Chorismate_synth"/>
    <property type="match status" value="1"/>
</dbReference>
<sequence>MLRWITAGESHGRALVAVVEGMVAGVGVTSADIAAQLARRRLGYGRGARMKFEADAVTVLSGVRHGLTLGGPIAVEIGNTEWPKWETVMSTDPVDPGVLDAEGGARNAPLTRPRPGHADYAGMLKYGFDDARPVLERASARETAARVTAGTIARAFLQQALGVQVISHVISIGASDAYDGPVPAPEDLAAIDDSPVRAYDAKAQESMIAEIEAAKADGDTLGGVVEVVVSGLPIGLGSFISGDDRLDSQLAAAIMGIQAIKGVEIGDGFTTARRRGSAAHDEMYPGPDGVVRSTNRAGGLEGGMTNGQPLRVRAAMKPISTVPRALATVDMATGDEAVAIHQRSDVCAVPAAGVVAEAMVALVLARAALAKFGGDSLAETRRNIEGYRRSVAERGPVGDQARVSG</sequence>
<dbReference type="PROSITE" id="PS00788">
    <property type="entry name" value="CHORISMATE_SYNTHASE_2"/>
    <property type="match status" value="1"/>
</dbReference>
<feature type="binding site" evidence="11">
    <location>
        <begin position="258"/>
        <end position="259"/>
    </location>
    <ligand>
        <name>FMN</name>
        <dbReference type="ChEBI" id="CHEBI:58210"/>
    </ligand>
</feature>
<dbReference type="GO" id="GO:0010181">
    <property type="term" value="F:FMN binding"/>
    <property type="evidence" value="ECO:0007669"/>
    <property type="project" value="TreeGrafter"/>
</dbReference>
<keyword evidence="5 11" id="KW-0285">Flavoprotein</keyword>
<dbReference type="Gene3D" id="3.60.150.10">
    <property type="entry name" value="Chorismate synthase AroC"/>
    <property type="match status" value="1"/>
</dbReference>
<feature type="binding site" evidence="11">
    <location>
        <position position="302"/>
    </location>
    <ligand>
        <name>FMN</name>
        <dbReference type="ChEBI" id="CHEBI:58210"/>
    </ligand>
</feature>
<comment type="subunit">
    <text evidence="11">Homotetramer.</text>
</comment>
<dbReference type="GO" id="GO:0004107">
    <property type="term" value="F:chorismate synthase activity"/>
    <property type="evidence" value="ECO:0007669"/>
    <property type="project" value="UniProtKB-UniRule"/>
</dbReference>
<keyword evidence="4 11" id="KW-0028">Amino-acid biosynthesis</keyword>
<evidence type="ECO:0000256" key="9">
    <source>
        <dbReference type="ARBA" id="ARBA00023141"/>
    </source>
</evidence>
<evidence type="ECO:0000256" key="7">
    <source>
        <dbReference type="ARBA" id="ARBA00022827"/>
    </source>
</evidence>
<dbReference type="SUPFAM" id="SSF103263">
    <property type="entry name" value="Chorismate synthase, AroC"/>
    <property type="match status" value="1"/>
</dbReference>
<evidence type="ECO:0000256" key="1">
    <source>
        <dbReference type="ARBA" id="ARBA00005044"/>
    </source>
</evidence>
<evidence type="ECO:0000313" key="13">
    <source>
        <dbReference type="EMBL" id="OBG04561.1"/>
    </source>
</evidence>
<evidence type="ECO:0000256" key="11">
    <source>
        <dbReference type="HAMAP-Rule" id="MF_00300"/>
    </source>
</evidence>
<comment type="caution">
    <text evidence="13">The sequence shown here is derived from an EMBL/GenBank/DDBJ whole genome shotgun (WGS) entry which is preliminary data.</text>
</comment>
<dbReference type="GO" id="GO:0009073">
    <property type="term" value="P:aromatic amino acid family biosynthetic process"/>
    <property type="evidence" value="ECO:0007669"/>
    <property type="project" value="UniProtKB-KW"/>
</dbReference>
<feature type="binding site" evidence="11">
    <location>
        <position position="343"/>
    </location>
    <ligand>
        <name>FMN</name>
        <dbReference type="ChEBI" id="CHEBI:58210"/>
    </ligand>
</feature>
<dbReference type="InterPro" id="IPR000453">
    <property type="entry name" value="Chorismate_synth"/>
</dbReference>
<evidence type="ECO:0000256" key="4">
    <source>
        <dbReference type="ARBA" id="ARBA00022605"/>
    </source>
</evidence>
<dbReference type="InterPro" id="IPR020541">
    <property type="entry name" value="Chorismate_synthase_CS"/>
</dbReference>
<comment type="function">
    <text evidence="11">Catalyzes the anti-1,4-elimination of the C-3 phosphate and the C-6 proR hydrogen from 5-enolpyruvylshikimate-3-phosphate (EPSP) to yield chorismate, which is the branch point compound that serves as the starting substrate for the three terminal pathways of aromatic amino acid biosynthesis. This reaction introduces a second double bond into the aromatic ring system.</text>
</comment>
<dbReference type="Proteomes" id="UP000093985">
    <property type="component" value="Unassembled WGS sequence"/>
</dbReference>
<evidence type="ECO:0000256" key="2">
    <source>
        <dbReference type="ARBA" id="ARBA00008014"/>
    </source>
</evidence>
<evidence type="ECO:0000256" key="5">
    <source>
        <dbReference type="ARBA" id="ARBA00022630"/>
    </source>
</evidence>
<dbReference type="AlphaFoldDB" id="A0A1A2E212"/>
<protein>
    <recommendedName>
        <fullName evidence="3 11">Chorismate synthase</fullName>
        <shortName evidence="11">CS</shortName>
        <ecNumber evidence="3 11">4.2.3.5</ecNumber>
    </recommendedName>
    <alternativeName>
        <fullName evidence="11">5-enolpyruvylshikimate-3-phosphate phospholyase</fullName>
    </alternativeName>
</protein>
<keyword evidence="6 11" id="KW-0288">FMN</keyword>
<dbReference type="PROSITE" id="PS00787">
    <property type="entry name" value="CHORISMATE_SYNTHASE_1"/>
    <property type="match status" value="1"/>
</dbReference>
<feature type="binding site" evidence="11">
    <location>
        <position position="46"/>
    </location>
    <ligand>
        <name>NADP(+)</name>
        <dbReference type="ChEBI" id="CHEBI:58349"/>
    </ligand>
</feature>
<evidence type="ECO:0000256" key="12">
    <source>
        <dbReference type="RuleBase" id="RU000605"/>
    </source>
</evidence>
<proteinExistence type="inferred from homology"/>
<dbReference type="GO" id="GO:0009423">
    <property type="term" value="P:chorismate biosynthetic process"/>
    <property type="evidence" value="ECO:0007669"/>
    <property type="project" value="UniProtKB-UniRule"/>
</dbReference>
<comment type="similarity">
    <text evidence="2 11 12">Belongs to the chorismate synthase family.</text>
</comment>
<comment type="cofactor">
    <cofactor evidence="11 12">
        <name>FMNH2</name>
        <dbReference type="ChEBI" id="CHEBI:57618"/>
    </cofactor>
    <text evidence="11 12">Reduced FMN (FMNH(2)).</text>
</comment>
<gene>
    <name evidence="11" type="primary">aroC</name>
    <name evidence="13" type="ORF">A5771_11365</name>
</gene>
<feature type="binding site" evidence="11">
    <location>
        <position position="40"/>
    </location>
    <ligand>
        <name>NADP(+)</name>
        <dbReference type="ChEBI" id="CHEBI:58349"/>
    </ligand>
</feature>
<dbReference type="FunFam" id="3.60.150.10:FF:000002">
    <property type="entry name" value="Chorismate synthase"/>
    <property type="match status" value="1"/>
</dbReference>
<dbReference type="PIRSF" id="PIRSF001456">
    <property type="entry name" value="Chorismate_synth"/>
    <property type="match status" value="1"/>
</dbReference>
<accession>A0A1A2E212</accession>
<keyword evidence="8 11" id="KW-0521">NADP</keyword>
<dbReference type="InterPro" id="IPR035904">
    <property type="entry name" value="Chorismate_synth_AroC_sf"/>
</dbReference>
<evidence type="ECO:0000256" key="10">
    <source>
        <dbReference type="ARBA" id="ARBA00023239"/>
    </source>
</evidence>
<keyword evidence="9 11" id="KW-0057">Aromatic amino acid biosynthesis</keyword>
<dbReference type="EC" id="4.2.3.5" evidence="3 11"/>
<evidence type="ECO:0000256" key="6">
    <source>
        <dbReference type="ARBA" id="ARBA00022643"/>
    </source>
</evidence>
<dbReference type="NCBIfam" id="NF003793">
    <property type="entry name" value="PRK05382.1"/>
    <property type="match status" value="1"/>
</dbReference>
<evidence type="ECO:0000256" key="3">
    <source>
        <dbReference type="ARBA" id="ARBA00013036"/>
    </source>
</evidence>
<dbReference type="PANTHER" id="PTHR21085:SF0">
    <property type="entry name" value="CHORISMATE SYNTHASE"/>
    <property type="match status" value="1"/>
</dbReference>
<dbReference type="PROSITE" id="PS00789">
    <property type="entry name" value="CHORISMATE_SYNTHASE_3"/>
    <property type="match status" value="1"/>
</dbReference>
<dbReference type="NCBIfam" id="TIGR00033">
    <property type="entry name" value="aroC"/>
    <property type="match status" value="1"/>
</dbReference>
<evidence type="ECO:0000313" key="14">
    <source>
        <dbReference type="Proteomes" id="UP000093985"/>
    </source>
</evidence>
<comment type="pathway">
    <text evidence="1 11 12">Metabolic intermediate biosynthesis; chorismate biosynthesis; chorismate from D-erythrose 4-phosphate and phosphoenolpyruvate: step 7/7.</text>
</comment>
<feature type="binding site" evidence="11">
    <location>
        <begin position="137"/>
        <end position="139"/>
    </location>
    <ligand>
        <name>FMN</name>
        <dbReference type="ChEBI" id="CHEBI:58210"/>
    </ligand>
</feature>